<reference evidence="6 7" key="1">
    <citation type="submission" date="2024-08" db="EMBL/GenBank/DDBJ databases">
        <title>Sulfate-reducing bacteria isolated from formation water of the oil field in Kazakhstan and description of Pseudodesulfovibrio sp.</title>
        <authorList>
            <person name="Bidzhieva S.K."/>
            <person name="Tourova T.P."/>
            <person name="Grouzdev D.S."/>
            <person name="Beletsky A.V."/>
            <person name="Sokolova D.S."/>
            <person name="Samigullina S.R."/>
            <person name="Poltaraus A.B."/>
            <person name="Avtukh A.N."/>
            <person name="Tereshina V.M."/>
            <person name="Zhaparov N.S."/>
            <person name="Mardanov A.V."/>
            <person name="Nazina T.N."/>
        </authorList>
    </citation>
    <scope>NUCLEOTIDE SEQUENCE [LARGE SCALE GENOMIC DNA]</scope>
    <source>
        <strain evidence="6 7">9FUS</strain>
    </source>
</reference>
<dbReference type="RefSeq" id="WP_371385246.1">
    <property type="nucleotide sequence ID" value="NZ_JBGLYH010000004.1"/>
</dbReference>
<feature type="signal peptide" evidence="5">
    <location>
        <begin position="1"/>
        <end position="25"/>
    </location>
</feature>
<evidence type="ECO:0000256" key="2">
    <source>
        <dbReference type="ARBA" id="ARBA00023043"/>
    </source>
</evidence>
<evidence type="ECO:0000256" key="5">
    <source>
        <dbReference type="SAM" id="SignalP"/>
    </source>
</evidence>
<feature type="repeat" description="ANK" evidence="3">
    <location>
        <begin position="267"/>
        <end position="300"/>
    </location>
</feature>
<evidence type="ECO:0000256" key="4">
    <source>
        <dbReference type="SAM" id="MobiDB-lite"/>
    </source>
</evidence>
<feature type="repeat" description="ANK" evidence="3">
    <location>
        <begin position="498"/>
        <end position="530"/>
    </location>
</feature>
<comment type="caution">
    <text evidence="6">The sequence shown here is derived from an EMBL/GenBank/DDBJ whole genome shotgun (WGS) entry which is preliminary data.</text>
</comment>
<feature type="repeat" description="ANK" evidence="3">
    <location>
        <begin position="531"/>
        <end position="563"/>
    </location>
</feature>
<feature type="repeat" description="ANK" evidence="3">
    <location>
        <begin position="124"/>
        <end position="159"/>
    </location>
</feature>
<dbReference type="PANTHER" id="PTHR24198:SF194">
    <property type="entry name" value="INVERSIN-A"/>
    <property type="match status" value="1"/>
</dbReference>
<keyword evidence="5" id="KW-0732">Signal</keyword>
<organism evidence="6 7">
    <name type="scientific">Pseudodesulfovibrio karagichevae</name>
    <dbReference type="NCBI Taxonomy" id="3239305"/>
    <lineage>
        <taxon>Bacteria</taxon>
        <taxon>Pseudomonadati</taxon>
        <taxon>Thermodesulfobacteriota</taxon>
        <taxon>Desulfovibrionia</taxon>
        <taxon>Desulfovibrionales</taxon>
        <taxon>Desulfovibrionaceae</taxon>
    </lineage>
</organism>
<dbReference type="PROSITE" id="PS50088">
    <property type="entry name" value="ANK_REPEAT"/>
    <property type="match status" value="13"/>
</dbReference>
<keyword evidence="7" id="KW-1185">Reference proteome</keyword>
<dbReference type="PANTHER" id="PTHR24198">
    <property type="entry name" value="ANKYRIN REPEAT AND PROTEIN KINASE DOMAIN-CONTAINING PROTEIN"/>
    <property type="match status" value="1"/>
</dbReference>
<keyword evidence="1" id="KW-0677">Repeat</keyword>
<feature type="repeat" description="ANK" evidence="3">
    <location>
        <begin position="91"/>
        <end position="123"/>
    </location>
</feature>
<dbReference type="Pfam" id="PF12796">
    <property type="entry name" value="Ank_2"/>
    <property type="match status" value="5"/>
</dbReference>
<dbReference type="SUPFAM" id="SSF48403">
    <property type="entry name" value="Ankyrin repeat"/>
    <property type="match status" value="2"/>
</dbReference>
<accession>A0ABV4K113</accession>
<dbReference type="Proteomes" id="UP001568698">
    <property type="component" value="Unassembled WGS sequence"/>
</dbReference>
<dbReference type="SMART" id="SM00248">
    <property type="entry name" value="ANK"/>
    <property type="match status" value="17"/>
</dbReference>
<keyword evidence="2 3" id="KW-0040">ANK repeat</keyword>
<dbReference type="InterPro" id="IPR036770">
    <property type="entry name" value="Ankyrin_rpt-contain_sf"/>
</dbReference>
<sequence length="647" mass="69073">MNLPACVRYLIPVCLLCLTLLPSTAQGKTLIELSRSLDARPVWEALADGADPHERDKNDNTPLHIAAAWGTPDICRALLRAGAEVDARNKYGVTPLIAAAGQGRAANMVVLMEAGADVNAASNYGGTPLHAAFMAHGPAALEALRVLLERKPDLDVRDKQGNTSLCLGIGRVESSCILLLLDAGADPNIPNKLGQTAVHEAVRANRVALMEHLIRHGAKLNTPGRYGTPLQTAARSNFPAMSELLTANGAKDSRLTSGPTPRPEKDKGEYPLHQAAQSKFGLEQVRSLLKEGADPNQADRFKKTPLAYAVQEGRLSTIILLLEAGADPNIPDSQWDYPLHSAAQNNRPEVIKYLLQYGAKPDQMGRLDTPLQRAASLDWYGAAKVLIKAGADLDMASGMGLTALAYAAAEPDSRVAPLLIESGADVNRQGRAKMSPLFICVAEHNIETVNLLLAHGADINATGPGGVSSLQVAVKKRYPDMVELLLKAGADGAQRDQFGRTAMHLAARTNEVATLKLLESKGYAVDEPDRLGMTPLFSAAMSGRKEAAEYLIQQGADIMTTDRGGDTPLHQAALNAQPETCALLIDAGADINAPDKRGQTPLDLALSRLGNKRQPRGETKQRLLDAVEYLKAHGARETAKKKPGPPV</sequence>
<feature type="repeat" description="ANK" evidence="3">
    <location>
        <begin position="301"/>
        <end position="333"/>
    </location>
</feature>
<dbReference type="InterPro" id="IPR002110">
    <property type="entry name" value="Ankyrin_rpt"/>
</dbReference>
<feature type="repeat" description="ANK" evidence="3">
    <location>
        <begin position="58"/>
        <end position="90"/>
    </location>
</feature>
<evidence type="ECO:0000313" key="6">
    <source>
        <dbReference type="EMBL" id="MEZ7195700.1"/>
    </source>
</evidence>
<dbReference type="PRINTS" id="PR01415">
    <property type="entry name" value="ANKYRIN"/>
</dbReference>
<proteinExistence type="predicted"/>
<name>A0ABV4K113_9BACT</name>
<evidence type="ECO:0000313" key="7">
    <source>
        <dbReference type="Proteomes" id="UP001568698"/>
    </source>
</evidence>
<feature type="repeat" description="ANK" evidence="3">
    <location>
        <begin position="432"/>
        <end position="464"/>
    </location>
</feature>
<evidence type="ECO:0000256" key="1">
    <source>
        <dbReference type="ARBA" id="ARBA00022737"/>
    </source>
</evidence>
<feature type="region of interest" description="Disordered" evidence="4">
    <location>
        <begin position="246"/>
        <end position="270"/>
    </location>
</feature>
<feature type="repeat" description="ANK" evidence="3">
    <location>
        <begin position="564"/>
        <end position="596"/>
    </location>
</feature>
<feature type="repeat" description="ANK" evidence="3">
    <location>
        <begin position="465"/>
        <end position="497"/>
    </location>
</feature>
<dbReference type="EMBL" id="JBGLYH010000004">
    <property type="protein sequence ID" value="MEZ7195700.1"/>
    <property type="molecule type" value="Genomic_DNA"/>
</dbReference>
<feature type="chain" id="PRO_5046278777" evidence="5">
    <location>
        <begin position="26"/>
        <end position="647"/>
    </location>
</feature>
<evidence type="ECO:0000256" key="3">
    <source>
        <dbReference type="PROSITE-ProRule" id="PRU00023"/>
    </source>
</evidence>
<dbReference type="Gene3D" id="1.25.40.20">
    <property type="entry name" value="Ankyrin repeat-containing domain"/>
    <property type="match status" value="5"/>
</dbReference>
<dbReference type="Pfam" id="PF00023">
    <property type="entry name" value="Ank"/>
    <property type="match status" value="1"/>
</dbReference>
<dbReference type="PROSITE" id="PS50297">
    <property type="entry name" value="ANK_REP_REGION"/>
    <property type="match status" value="12"/>
</dbReference>
<gene>
    <name evidence="6" type="ORF">AB6M95_02990</name>
</gene>
<feature type="repeat" description="ANK" evidence="3">
    <location>
        <begin position="334"/>
        <end position="366"/>
    </location>
</feature>
<feature type="repeat" description="ANK" evidence="3">
    <location>
        <begin position="399"/>
        <end position="431"/>
    </location>
</feature>
<protein>
    <submittedName>
        <fullName evidence="6">Ankyrin repeat domain-containing protein</fullName>
    </submittedName>
</protein>
<feature type="repeat" description="ANK" evidence="3">
    <location>
        <begin position="193"/>
        <end position="225"/>
    </location>
</feature>